<organism evidence="1 2">
    <name type="scientific">Halobacillus locisalis</name>
    <dbReference type="NCBI Taxonomy" id="220753"/>
    <lineage>
        <taxon>Bacteria</taxon>
        <taxon>Bacillati</taxon>
        <taxon>Bacillota</taxon>
        <taxon>Bacilli</taxon>
        <taxon>Bacillales</taxon>
        <taxon>Bacillaceae</taxon>
        <taxon>Halobacillus</taxon>
    </lineage>
</organism>
<dbReference type="RefSeq" id="WP_181471376.1">
    <property type="nucleotide sequence ID" value="NZ_JACEFG010000001.1"/>
</dbReference>
<comment type="caution">
    <text evidence="1">The sequence shown here is derived from an EMBL/GenBank/DDBJ whole genome shotgun (WGS) entry which is preliminary data.</text>
</comment>
<name>A0A838CRY8_9BACI</name>
<proteinExistence type="predicted"/>
<evidence type="ECO:0000313" key="2">
    <source>
        <dbReference type="Proteomes" id="UP000571017"/>
    </source>
</evidence>
<keyword evidence="2" id="KW-1185">Reference proteome</keyword>
<sequence>MNAKQRVYGPFYPSHALSSYTTDQTNQLNHWCEEIDHCRNHQREEANHEYSRSKIMKAAPISFTN</sequence>
<dbReference type="Proteomes" id="UP000571017">
    <property type="component" value="Unassembled WGS sequence"/>
</dbReference>
<protein>
    <submittedName>
        <fullName evidence="1">Uncharacterized protein</fullName>
    </submittedName>
</protein>
<dbReference type="AlphaFoldDB" id="A0A838CRY8"/>
<accession>A0A838CRY8</accession>
<dbReference type="EMBL" id="JACEFG010000001">
    <property type="protein sequence ID" value="MBA2174376.1"/>
    <property type="molecule type" value="Genomic_DNA"/>
</dbReference>
<reference evidence="1 2" key="1">
    <citation type="journal article" date="2004" name="Extremophiles">
        <title>Halobacillus locisalis sp. nov., a halophilic bacterium isolated from a marine solar saltern of the Yellow Sea in Korea.</title>
        <authorList>
            <person name="Yoon J.H."/>
            <person name="Kang K.H."/>
            <person name="Oh T.K."/>
            <person name="Park Y.H."/>
        </authorList>
    </citation>
    <scope>NUCLEOTIDE SEQUENCE [LARGE SCALE GENOMIC DNA]</scope>
    <source>
        <strain evidence="1 2">KCTC 3788</strain>
    </source>
</reference>
<evidence type="ECO:0000313" key="1">
    <source>
        <dbReference type="EMBL" id="MBA2174376.1"/>
    </source>
</evidence>
<gene>
    <name evidence="1" type="ORF">H0266_05590</name>
</gene>